<sequence>MMLSYARVLGLWALLAPAALAIDILQGQQYEDKCTYTTWIGETSMESPLADDCLALAAKFGNGHYGWFVNQGDPKIYTQLWSYGSCALGVRPVTKGGKANFFFGSTDAHDLVFDATMRFKNSKTGRIGARGVAHCELSDVEWAVFRKA</sequence>
<evidence type="ECO:0000313" key="4">
    <source>
        <dbReference type="Proteomes" id="UP001391051"/>
    </source>
</evidence>
<evidence type="ECO:0000256" key="1">
    <source>
        <dbReference type="SAM" id="SignalP"/>
    </source>
</evidence>
<dbReference type="RefSeq" id="XP_066699420.1">
    <property type="nucleotide sequence ID" value="XM_066843308.1"/>
</dbReference>
<keyword evidence="4" id="KW-1185">Reference proteome</keyword>
<accession>A0ABR1QBL8</accession>
<dbReference type="Proteomes" id="UP001391051">
    <property type="component" value="Unassembled WGS sequence"/>
</dbReference>
<dbReference type="EMBL" id="JAQQWE010000005">
    <property type="protein sequence ID" value="KAK7951358.1"/>
    <property type="molecule type" value="Genomic_DNA"/>
</dbReference>
<comment type="caution">
    <text evidence="3">The sequence shown here is derived from an EMBL/GenBank/DDBJ whole genome shotgun (WGS) entry which is preliminary data.</text>
</comment>
<dbReference type="InterPro" id="IPR029226">
    <property type="entry name" value="Ecp2-like"/>
</dbReference>
<feature type="domain" description="Ecp2 effector protein-like" evidence="2">
    <location>
        <begin position="33"/>
        <end position="135"/>
    </location>
</feature>
<protein>
    <recommendedName>
        <fullName evidence="2">Ecp2 effector protein-like domain-containing protein</fullName>
    </recommendedName>
</protein>
<gene>
    <name evidence="3" type="ORF">PG986_007086</name>
</gene>
<name>A0ABR1QBL8_9PEZI</name>
<evidence type="ECO:0000313" key="3">
    <source>
        <dbReference type="EMBL" id="KAK7951358.1"/>
    </source>
</evidence>
<proteinExistence type="predicted"/>
<feature type="chain" id="PRO_5045122367" description="Ecp2 effector protein-like domain-containing protein" evidence="1">
    <location>
        <begin position="22"/>
        <end position="148"/>
    </location>
</feature>
<reference evidence="3 4" key="1">
    <citation type="submission" date="2023-01" db="EMBL/GenBank/DDBJ databases">
        <title>Analysis of 21 Apiospora genomes using comparative genomics revels a genus with tremendous synthesis potential of carbohydrate active enzymes and secondary metabolites.</title>
        <authorList>
            <person name="Sorensen T."/>
        </authorList>
    </citation>
    <scope>NUCLEOTIDE SEQUENCE [LARGE SCALE GENOMIC DNA]</scope>
    <source>
        <strain evidence="3 4">CBS 24483</strain>
    </source>
</reference>
<evidence type="ECO:0000259" key="2">
    <source>
        <dbReference type="Pfam" id="PF14856"/>
    </source>
</evidence>
<organism evidence="3 4">
    <name type="scientific">Apiospora aurea</name>
    <dbReference type="NCBI Taxonomy" id="335848"/>
    <lineage>
        <taxon>Eukaryota</taxon>
        <taxon>Fungi</taxon>
        <taxon>Dikarya</taxon>
        <taxon>Ascomycota</taxon>
        <taxon>Pezizomycotina</taxon>
        <taxon>Sordariomycetes</taxon>
        <taxon>Xylariomycetidae</taxon>
        <taxon>Amphisphaeriales</taxon>
        <taxon>Apiosporaceae</taxon>
        <taxon>Apiospora</taxon>
    </lineage>
</organism>
<keyword evidence="1" id="KW-0732">Signal</keyword>
<feature type="signal peptide" evidence="1">
    <location>
        <begin position="1"/>
        <end position="21"/>
    </location>
</feature>
<dbReference type="Pfam" id="PF14856">
    <property type="entry name" value="Hce2"/>
    <property type="match status" value="1"/>
</dbReference>
<dbReference type="GeneID" id="92076370"/>